<gene>
    <name evidence="5" type="ORF">FTOL_05915</name>
</gene>
<comment type="caution">
    <text evidence="5">The sequence shown here is derived from an EMBL/GenBank/DDBJ whole genome shotgun (WGS) entry which is preliminary data.</text>
</comment>
<dbReference type="PANTHER" id="PTHR46300:SF5">
    <property type="entry name" value="CYTOCHROME P450"/>
    <property type="match status" value="1"/>
</dbReference>
<evidence type="ECO:0000313" key="6">
    <source>
        <dbReference type="Proteomes" id="UP001187734"/>
    </source>
</evidence>
<evidence type="ECO:0000313" key="5">
    <source>
        <dbReference type="EMBL" id="SPJ76184.1"/>
    </source>
</evidence>
<comment type="similarity">
    <text evidence="1">Belongs to the cytochrome P450 family.</text>
</comment>
<dbReference type="GO" id="GO:0005506">
    <property type="term" value="F:iron ion binding"/>
    <property type="evidence" value="ECO:0007669"/>
    <property type="project" value="InterPro"/>
</dbReference>
<organism evidence="5 6">
    <name type="scientific">Fusarium torulosum</name>
    <dbReference type="NCBI Taxonomy" id="33205"/>
    <lineage>
        <taxon>Eukaryota</taxon>
        <taxon>Fungi</taxon>
        <taxon>Dikarya</taxon>
        <taxon>Ascomycota</taxon>
        <taxon>Pezizomycotina</taxon>
        <taxon>Sordariomycetes</taxon>
        <taxon>Hypocreomycetidae</taxon>
        <taxon>Hypocreales</taxon>
        <taxon>Nectriaceae</taxon>
        <taxon>Fusarium</taxon>
    </lineage>
</organism>
<dbReference type="PANTHER" id="PTHR46300">
    <property type="entry name" value="P450, PUTATIVE (EUROFUNG)-RELATED-RELATED"/>
    <property type="match status" value="1"/>
</dbReference>
<protein>
    <submittedName>
        <fullName evidence="5">Related to cytochrome p450</fullName>
    </submittedName>
</protein>
<evidence type="ECO:0000256" key="3">
    <source>
        <dbReference type="ARBA" id="ARBA00023002"/>
    </source>
</evidence>
<dbReference type="GO" id="GO:0016705">
    <property type="term" value="F:oxidoreductase activity, acting on paired donors, with incorporation or reduction of molecular oxygen"/>
    <property type="evidence" value="ECO:0007669"/>
    <property type="project" value="InterPro"/>
</dbReference>
<dbReference type="EMBL" id="ONZP01000189">
    <property type="protein sequence ID" value="SPJ76184.1"/>
    <property type="molecule type" value="Genomic_DNA"/>
</dbReference>
<evidence type="ECO:0000256" key="2">
    <source>
        <dbReference type="ARBA" id="ARBA00022723"/>
    </source>
</evidence>
<keyword evidence="3" id="KW-0560">Oxidoreductase</keyword>
<dbReference type="InterPro" id="IPR050364">
    <property type="entry name" value="Cytochrome_P450_fung"/>
</dbReference>
<evidence type="ECO:0000256" key="1">
    <source>
        <dbReference type="ARBA" id="ARBA00010617"/>
    </source>
</evidence>
<dbReference type="SUPFAM" id="SSF48264">
    <property type="entry name" value="Cytochrome P450"/>
    <property type="match status" value="1"/>
</dbReference>
<dbReference type="GO" id="GO:0004497">
    <property type="term" value="F:monooxygenase activity"/>
    <property type="evidence" value="ECO:0007669"/>
    <property type="project" value="InterPro"/>
</dbReference>
<keyword evidence="6" id="KW-1185">Reference proteome</keyword>
<dbReference type="Gene3D" id="1.10.630.10">
    <property type="entry name" value="Cytochrome P450"/>
    <property type="match status" value="2"/>
</dbReference>
<dbReference type="Proteomes" id="UP001187734">
    <property type="component" value="Unassembled WGS sequence"/>
</dbReference>
<dbReference type="InterPro" id="IPR001128">
    <property type="entry name" value="Cyt_P450"/>
</dbReference>
<keyword evidence="2" id="KW-0479">Metal-binding</keyword>
<dbReference type="Pfam" id="PF00067">
    <property type="entry name" value="p450"/>
    <property type="match status" value="1"/>
</dbReference>
<accession>A0AAE8SIA0</accession>
<dbReference type="GO" id="GO:0020037">
    <property type="term" value="F:heme binding"/>
    <property type="evidence" value="ECO:0007669"/>
    <property type="project" value="InterPro"/>
</dbReference>
<reference evidence="5" key="1">
    <citation type="submission" date="2018-03" db="EMBL/GenBank/DDBJ databases">
        <authorList>
            <person name="Guldener U."/>
        </authorList>
    </citation>
    <scope>NUCLEOTIDE SEQUENCE</scope>
</reference>
<proteinExistence type="inferred from homology"/>
<sequence>MDCHLYKALSGLALIFAVWLLIWAYRGSQYTLPLPPGPPSEFLLGHARVIPKENASAVYAKWSREYNSDIIHVRSLGRSSVVLNSAEVARDILDKKGANFCDRPRFTLLEVMSWGKTLSFLPFGKRWQMHRKRLQTSFSNTNVRQWYSLQTAEARKTVRNMIKKPETWETSLRRFAVAVVLQVSYGTEVLEDDDPYIQIVNDAMYATGNGGVPANSIVDLVPFVRYLPDWIVRDWSLQFARNWRWAIQKLHDVQFAAAQAERLRNGHHSENTSLAHQLLREYEHKEVNNQQKDWSLDDIKGAAGAVLIAGADTGEAAPLTVVYANAHAIAHDERVYHDTHEFNPDRYEAGEPFPVGNFGFGRRYPNRAAQAETRVKVSGTLILELTKDIQDLRRVWIMVATMLSTLQFCKKVDSDGAPIEPRVRFTNGGT</sequence>
<name>A0AAE8SIA0_9HYPO</name>
<evidence type="ECO:0000256" key="4">
    <source>
        <dbReference type="ARBA" id="ARBA00023004"/>
    </source>
</evidence>
<keyword evidence="4" id="KW-0408">Iron</keyword>
<dbReference type="AlphaFoldDB" id="A0AAE8SIA0"/>
<dbReference type="InterPro" id="IPR036396">
    <property type="entry name" value="Cyt_P450_sf"/>
</dbReference>